<dbReference type="PANTHER" id="PTHR24273:SF32">
    <property type="entry name" value="HYALIN"/>
    <property type="match status" value="1"/>
</dbReference>
<keyword evidence="3" id="KW-1185">Reference proteome</keyword>
<feature type="domain" description="Dystroglycan-type cadherin-like" evidence="1">
    <location>
        <begin position="272"/>
        <end position="363"/>
    </location>
</feature>
<dbReference type="Pfam" id="PF05345">
    <property type="entry name" value="He_PIG"/>
    <property type="match status" value="17"/>
</dbReference>
<dbReference type="GO" id="GO:0016020">
    <property type="term" value="C:membrane"/>
    <property type="evidence" value="ECO:0007669"/>
    <property type="project" value="InterPro"/>
</dbReference>
<dbReference type="Proteomes" id="UP000181790">
    <property type="component" value="Unassembled WGS sequence"/>
</dbReference>
<protein>
    <recommendedName>
        <fullName evidence="1">Dystroglycan-type cadherin-like domain-containing protein</fullName>
    </recommendedName>
</protein>
<feature type="domain" description="Dystroglycan-type cadherin-like" evidence="1">
    <location>
        <begin position="1744"/>
        <end position="1837"/>
    </location>
</feature>
<dbReference type="PANTHER" id="PTHR24273">
    <property type="entry name" value="FI04643P-RELATED"/>
    <property type="match status" value="1"/>
</dbReference>
<organism evidence="2 3">
    <name type="scientific">Arsenicibacter rosenii</name>
    <dbReference type="NCBI Taxonomy" id="1750698"/>
    <lineage>
        <taxon>Bacteria</taxon>
        <taxon>Pseudomonadati</taxon>
        <taxon>Bacteroidota</taxon>
        <taxon>Cytophagia</taxon>
        <taxon>Cytophagales</taxon>
        <taxon>Spirosomataceae</taxon>
        <taxon>Arsenicibacter</taxon>
    </lineage>
</organism>
<gene>
    <name evidence="2" type="ORF">BLX24_26045</name>
</gene>
<comment type="caution">
    <text evidence="2">The sequence shown here is derived from an EMBL/GenBank/DDBJ whole genome shotgun (WGS) entry which is preliminary data.</text>
</comment>
<feature type="domain" description="Dystroglycan-type cadherin-like" evidence="1">
    <location>
        <begin position="1555"/>
        <end position="1649"/>
    </location>
</feature>
<name>A0A1S2VD41_9BACT</name>
<dbReference type="EMBL" id="MORL01000027">
    <property type="protein sequence ID" value="OIN56146.1"/>
    <property type="molecule type" value="Genomic_DNA"/>
</dbReference>
<feature type="domain" description="Dystroglycan-type cadherin-like" evidence="1">
    <location>
        <begin position="2400"/>
        <end position="2491"/>
    </location>
</feature>
<dbReference type="InterPro" id="IPR006644">
    <property type="entry name" value="Cadg"/>
</dbReference>
<dbReference type="InterPro" id="IPR017868">
    <property type="entry name" value="Filamin/ABP280_repeat-like"/>
</dbReference>
<feature type="domain" description="Dystroglycan-type cadherin-like" evidence="1">
    <location>
        <begin position="1271"/>
        <end position="1362"/>
    </location>
</feature>
<feature type="domain" description="Dystroglycan-type cadherin-like" evidence="1">
    <location>
        <begin position="891"/>
        <end position="981"/>
    </location>
</feature>
<feature type="domain" description="Dystroglycan-type cadherin-like" evidence="1">
    <location>
        <begin position="1655"/>
        <end position="1743"/>
    </location>
</feature>
<dbReference type="Gene3D" id="2.60.40.10">
    <property type="entry name" value="Immunoglobulins"/>
    <property type="match status" value="17"/>
</dbReference>
<feature type="domain" description="Dystroglycan-type cadherin-like" evidence="1">
    <location>
        <begin position="2216"/>
        <end position="2306"/>
    </location>
</feature>
<feature type="domain" description="Dystroglycan-type cadherin-like" evidence="1">
    <location>
        <begin position="1364"/>
        <end position="1458"/>
    </location>
</feature>
<dbReference type="InterPro" id="IPR013783">
    <property type="entry name" value="Ig-like_fold"/>
</dbReference>
<sequence length="2775" mass="275457">MVLAMSLSGALAQNGLQVLGINVPIGTTPTSLTQNFNSLSSGLTVSAAGLVGNVDGTYTNRLTVFASTGAPDLVNAIVPATGAYSFGNTTDRALGANPSSLNSTAGITPITLGVLIRNNSGLRISSMSVSYRGEQWYTDASGQSQSLTFDYARVAGTSLITTVLGNTLLLLNDAITTVPFTAVPALDFTSIRNTNLAGFPVALPTPTELDGNLAANSAAINGVITFSTPVENGELILLRWKAVVPALLDLQSHSLAIDDLVITPTLINNPPQVTGTIPAQTATVGVAVNIPTATAFTEPDGQLLSFSATGLPTGLVINPSTGVITGTPSVSGTSTVTVAVSDPQGNSAATSFSLQVNQPSATVTPTGQLCLGQPLSLSILPLNLPPLAVLTISGPNGVSAVVGGNGTATLATGPGGLPAGTNSLTLTATLLGQTILTVPVAVTVPNAVQSVINLVTSQTVLQGNTLTLTGSCPTGVLNYTSTNGTGTGNPTIPTGATGIQSYTVVCIDGNGCISPISVANVTVVGGGLSLLPGTPPQICLGQPLNLSLLGSGILSGLTGGANSGLISLSVTGPVGVSATVLGPGLLQVTGLPTGTNNLTVTAFLSGTPVANVALTTNVISLPAVQNLVSVSGLTGSTLNLAGTCPTGVLNYTSTSGTSGSTATGIIPVLTGSAGVQSYTVVCLDANGCISPISVVNVTLVNGTLTPAGVINPICLGNVLNVTLLGGNGLDLNLVSLSVTGVSNLNVVAGGPGVLTISGLPAGSNNLTVTAYLLGAPVASVVLPVTVLSVQPPSVASSPTVGQTYPAGQTSVSVTQGTNNPVVFTASCSGGGSLSYVGSNGLSGTSSPINVPTTTAGTVSYTAVCVNGGCVSQATVISVIIASPTNQSPVLIGSGIPSPQSGTVGTGFSSNVAAAFNDPDGNTLTFSSTPLPAGLSISPAGTISGTPTVAGTTTVIVTANDGQGGSVSDDLVLIISPAPNQPPVLVGGGIPTPQSATVTVPFAFSLAPYFADPEGGALIFTVTGTLPPGLSISPTGGVISGTPSTSGTYAFTVTAADSQSGSVSDDLTIIVSPAPNRPPVIVGTGIPSPQSGTVGIGFSTDVTPAFSDPDGNPLTFTSTGLPAGLTTSAAGIISGTPTQAGTFTVLVTADDGRGGLVSDDFVLVISPANQSPAIVGSGIASPQTATVNTPFSTPTAYAFNDPDGGPLSYSATGLPTGLAINSTNGIISGVPSVTGTFIVAVTARDPQGASATSFFTLNVVPQTVPNQAPQLTSTTLVSPQSATVGVAFSTTTAGAFTDPDGGPLSYSATGLPTGVGINPATGVISGTPTQSGSFPIIVSATDPQGSSVSTGFTLVVTPANQPPVVNGTLTSPQFATVNTTFLTNTSGVFTDPDGGPLSYSATGLPTGLSIGNTNGIISGAPSVSGTFPITVTASDPQGANASASFTLVVAPQTTPNQAPVLTGTPLANPQSGTVGVAFSTTTAGAFTDPDGGPLSFTATGLPNGVSINPATGVISGTPTQSGSFPVVVIASDPQGGAASTGFTLNIAPSNQAPVLVGGGINSPQSATVAQAFVTPTAYAFNDPDGGPLSFTATGLPAGLGINSTNGIISGVPSVSGVFAVTVTATDPASASVSSVFILNVSPQAATNQAPVLSGTPLANPQSGTVGVAFSTTTAGAFTDPDGGPLSFTATGLPTGLSINPTTGVISGSPTQSGSFPIVVTAMDPQGGMASTGFTLNIAPANQPPVLANGGIISPQTATVNVGFVTPTAYAFSDPDGGPLSYSATGLPTGLAINPSSGIISGAASVTGTFLVTVTARDPQGAGVSSVFTLNVSPQAATNQSPVLSGTPLANPQSATVGVAFSTTTAGAFTDPDGGPLSFTATGLPTGLSINPTTGVISGSPTQSGSFPIIVTATDPQGANVSAGFILNVTPSNQTPVLVGGGLASPQTATVNTAFVTPTAYAFNDPDGGPLSYSATGLPTGITINSTNGIISGSTSVSGVYAVTVTARDPQGASVSSSFVLNVVPQAVSNLAPQVVGNLTSPQFATVNAAFSTTTAGAFFDVDPLMYTAIGLPAGLNINPATGVISGVPSVTGNFPITITATDPQNASAATAFTLIVNPAFVVTTPLGVTVISYNCATGDIVFGRTGGDPNRPVEYLAIGVKGWSTSPSGRIESELRSDPNQSAITVFIRYVGEGSASANYAFNFRTFCSGQGNQPPVYNGTLANQTGTVGVPFTYTFPANAFTDPEGQALTYTATGLPAGLSLSGQTISGTPGLQGAYGVTIMAMDPQGASQTGTFTITINPAPVVGGPLTATVLSYNCQTGDIVFGRTGGDPNRPVEYMAIGVRGYSTNPNARIESELRNDQNQSTITVMARYTGDPASAVTYVFNFRTFCSGQANQPPVYNGGLPNLTGTVGVPFSYTLPAGVFTDPEGQSVTFGAAGLPAGIALVGRVITGTPTQQGVYTPVYIFAQDPQGSTGQATITFTVNPASSGNQAPVVTGTIPSQTATVGIFFTYTIPGNIFTDPEGQPLTYTLSGAPRRLEVNGNVISGFPLLNGNYPITVTATDPQGGTASTSFLLTVLPNNTCGSAANTIGQPLQLLQPDYNCQTGVIKFNTAGGNGSTITYSAIGITVPTTDCFDQMDTEVAQDVRNDKPNVEPFIIRAQQNGVIAQYAFDARGYCRSLRTGREAIDATTALEVTVLGNPTLDEWVDVDVRGAEGQLLRLRVANPDGTAQGEQWVEKAQSVQRVRVKLGRPAGAYLLQVNTPVKAKTVKVIRQ</sequence>
<dbReference type="SMART" id="SM00736">
    <property type="entry name" value="CADG"/>
    <property type="match status" value="17"/>
</dbReference>
<feature type="domain" description="Dystroglycan-type cadherin-like" evidence="1">
    <location>
        <begin position="1080"/>
        <end position="1171"/>
    </location>
</feature>
<feature type="domain" description="Dystroglycan-type cadherin-like" evidence="1">
    <location>
        <begin position="983"/>
        <end position="1077"/>
    </location>
</feature>
<feature type="domain" description="Dystroglycan-type cadherin-like" evidence="1">
    <location>
        <begin position="2033"/>
        <end position="2122"/>
    </location>
</feature>
<dbReference type="GO" id="GO:0005509">
    <property type="term" value="F:calcium ion binding"/>
    <property type="evidence" value="ECO:0007669"/>
    <property type="project" value="InterPro"/>
</dbReference>
<proteinExistence type="predicted"/>
<evidence type="ECO:0000313" key="2">
    <source>
        <dbReference type="EMBL" id="OIN56146.1"/>
    </source>
</evidence>
<feature type="domain" description="Dystroglycan-type cadherin-like" evidence="1">
    <location>
        <begin position="1843"/>
        <end position="1934"/>
    </location>
</feature>
<dbReference type="InterPro" id="IPR015919">
    <property type="entry name" value="Cadherin-like_sf"/>
</dbReference>
<feature type="domain" description="Dystroglycan-type cadherin-like" evidence="1">
    <location>
        <begin position="2495"/>
        <end position="2585"/>
    </location>
</feature>
<reference evidence="2 3" key="1">
    <citation type="submission" date="2016-10" db="EMBL/GenBank/DDBJ databases">
        <title>Arsenicibacter rosenii gen. nov., sp. nov., an efficient arsenic-methylating bacterium isolated from an arsenic-contaminated paddy soil.</title>
        <authorList>
            <person name="Huang K."/>
        </authorList>
    </citation>
    <scope>NUCLEOTIDE SEQUENCE [LARGE SCALE GENOMIC DNA]</scope>
    <source>
        <strain evidence="2 3">SM-1</strain>
    </source>
</reference>
<feature type="domain" description="Dystroglycan-type cadherin-like" evidence="1">
    <location>
        <begin position="1461"/>
        <end position="1552"/>
    </location>
</feature>
<feature type="domain" description="Dystroglycan-type cadherin-like" evidence="1">
    <location>
        <begin position="1937"/>
        <end position="2028"/>
    </location>
</feature>
<dbReference type="SUPFAM" id="SSF49313">
    <property type="entry name" value="Cadherin-like"/>
    <property type="match status" value="17"/>
</dbReference>
<accession>A0A1S2VD41</accession>
<dbReference type="PROSITE" id="PS50194">
    <property type="entry name" value="FILAMIN_REPEAT"/>
    <property type="match status" value="1"/>
</dbReference>
<evidence type="ECO:0000313" key="3">
    <source>
        <dbReference type="Proteomes" id="UP000181790"/>
    </source>
</evidence>
<feature type="domain" description="Dystroglycan-type cadherin-like" evidence="1">
    <location>
        <begin position="1174"/>
        <end position="1268"/>
    </location>
</feature>
<evidence type="ECO:0000259" key="1">
    <source>
        <dbReference type="SMART" id="SM00736"/>
    </source>
</evidence>